<dbReference type="Proteomes" id="UP001163152">
    <property type="component" value="Chromosome"/>
</dbReference>
<keyword evidence="1" id="KW-0472">Membrane</keyword>
<proteinExistence type="predicted"/>
<dbReference type="KEGG" id="tsin:OXH18_01155"/>
<evidence type="ECO:0000313" key="2">
    <source>
        <dbReference type="EMBL" id="WAL60634.1"/>
    </source>
</evidence>
<accession>A0A9E9C7R7</accession>
<evidence type="ECO:0000256" key="1">
    <source>
        <dbReference type="SAM" id="Phobius"/>
    </source>
</evidence>
<reference evidence="2" key="1">
    <citation type="submission" date="2022-12" db="EMBL/GenBank/DDBJ databases">
        <title>Polyphasic identification of a Novel Hot-Spring Cyanobacterium Ocullathermofonsia sinensis gen nov. sp. nov. and Genomic Insights on its Adaptations to the Thermal Habitat.</title>
        <authorList>
            <person name="Daroch M."/>
            <person name="Tang J."/>
            <person name="Jiang Y."/>
        </authorList>
    </citation>
    <scope>NUCLEOTIDE SEQUENCE</scope>
    <source>
        <strain evidence="2">PKUAC-SCTA174</strain>
    </source>
</reference>
<evidence type="ECO:0000313" key="3">
    <source>
        <dbReference type="Proteomes" id="UP001163152"/>
    </source>
</evidence>
<organism evidence="2 3">
    <name type="scientific">Thermocoleostomius sinensis A174</name>
    <dbReference type="NCBI Taxonomy" id="2016057"/>
    <lineage>
        <taxon>Bacteria</taxon>
        <taxon>Bacillati</taxon>
        <taxon>Cyanobacteriota</taxon>
        <taxon>Cyanophyceae</taxon>
        <taxon>Oculatellales</taxon>
        <taxon>Oculatellaceae</taxon>
        <taxon>Thermocoleostomius</taxon>
    </lineage>
</organism>
<dbReference type="RefSeq" id="WP_268610594.1">
    <property type="nucleotide sequence ID" value="NZ_CP113797.1"/>
</dbReference>
<sequence length="106" mass="12123">MFHIAHVSLYWLIQTLQPLLVPICFVLAWTIVLLIGWNTWAAIRDSITNAKQMHQIPCANCQFFTNDHRLKCPVHPSEALSDAAINCPDYTPSTYPTISYTGDRYE</sequence>
<protein>
    <submittedName>
        <fullName evidence="2">Uncharacterized protein</fullName>
    </submittedName>
</protein>
<gene>
    <name evidence="2" type="ORF">OXH18_01155</name>
</gene>
<dbReference type="EMBL" id="CP113797">
    <property type="protein sequence ID" value="WAL60634.1"/>
    <property type="molecule type" value="Genomic_DNA"/>
</dbReference>
<keyword evidence="1" id="KW-0812">Transmembrane</keyword>
<keyword evidence="3" id="KW-1185">Reference proteome</keyword>
<keyword evidence="1" id="KW-1133">Transmembrane helix</keyword>
<name>A0A9E9C7R7_9CYAN</name>
<feature type="transmembrane region" description="Helical" evidence="1">
    <location>
        <begin position="20"/>
        <end position="43"/>
    </location>
</feature>
<dbReference type="AlphaFoldDB" id="A0A9E9C7R7"/>